<comment type="caution">
    <text evidence="7">The sequence shown here is derived from an EMBL/GenBank/DDBJ whole genome shotgun (WGS) entry which is preliminary data.</text>
</comment>
<dbReference type="GO" id="GO:0003904">
    <property type="term" value="F:deoxyribodipyrimidine photo-lyase activity"/>
    <property type="evidence" value="ECO:0007669"/>
    <property type="project" value="UniProtKB-EC"/>
</dbReference>
<dbReference type="SUPFAM" id="SSF48173">
    <property type="entry name" value="Cryptochrome/photolyase FAD-binding domain"/>
    <property type="match status" value="1"/>
</dbReference>
<dbReference type="SUPFAM" id="SSF52425">
    <property type="entry name" value="Cryptochrome/photolyase, N-terminal domain"/>
    <property type="match status" value="1"/>
</dbReference>
<dbReference type="RefSeq" id="WP_341417919.1">
    <property type="nucleotide sequence ID" value="NZ_JBBPCC010000016.1"/>
</dbReference>
<dbReference type="EC" id="4.1.99.3" evidence="7"/>
<keyword evidence="7" id="KW-0456">Lyase</keyword>
<dbReference type="EMBL" id="JBBPCC010000016">
    <property type="protein sequence ID" value="MEK8130785.1"/>
    <property type="molecule type" value="Genomic_DNA"/>
</dbReference>
<reference evidence="7 8" key="1">
    <citation type="submission" date="2024-04" db="EMBL/GenBank/DDBJ databases">
        <title>draft genome sequnece of Paenibacillus filicis.</title>
        <authorList>
            <person name="Kim D.-U."/>
        </authorList>
    </citation>
    <scope>NUCLEOTIDE SEQUENCE [LARGE SCALE GENOMIC DNA]</scope>
    <source>
        <strain evidence="7 8">KACC14197</strain>
    </source>
</reference>
<dbReference type="PRINTS" id="PR00147">
    <property type="entry name" value="DNAPHOTLYASE"/>
</dbReference>
<dbReference type="Pfam" id="PF00875">
    <property type="entry name" value="DNA_photolyase"/>
    <property type="match status" value="1"/>
</dbReference>
<evidence type="ECO:0000256" key="5">
    <source>
        <dbReference type="SAM" id="MobiDB-lite"/>
    </source>
</evidence>
<dbReference type="PANTHER" id="PTHR11455:SF9">
    <property type="entry name" value="CRYPTOCHROME CIRCADIAN CLOCK 5 ISOFORM X1"/>
    <property type="match status" value="1"/>
</dbReference>
<evidence type="ECO:0000256" key="4">
    <source>
        <dbReference type="RuleBase" id="RU004182"/>
    </source>
</evidence>
<dbReference type="InterPro" id="IPR036155">
    <property type="entry name" value="Crypto/Photolyase_N_sf"/>
</dbReference>
<keyword evidence="8" id="KW-1185">Reference proteome</keyword>
<organism evidence="7 8">
    <name type="scientific">Paenibacillus filicis</name>
    <dbReference type="NCBI Taxonomy" id="669464"/>
    <lineage>
        <taxon>Bacteria</taxon>
        <taxon>Bacillati</taxon>
        <taxon>Bacillota</taxon>
        <taxon>Bacilli</taxon>
        <taxon>Bacillales</taxon>
        <taxon>Paenibacillaceae</taxon>
        <taxon>Paenibacillus</taxon>
    </lineage>
</organism>
<sequence length="471" mass="54153">MILFIHRKDLRTHDLPALDAIFASGLPSLHILVLDPFLLRNGRGREHSGRNFLAHAGRLQRLYTKHGRRLHVLYGEPAAVVSRIADAHPIREIVWHEDHTPYALTRDRELRQLAAERGIPATAYDEAALADLRDFVRWSGREDPYKVFTPFYKRWSAYVTERFKPASTRSVAELETAELHSDVRDGFRLPPELGAQLQHDDPADSGDEPDPMQALESFLDERLAGYADGRDRFAREDTSRISRHLNVGALSIREVYERLMEAPIGIEPWLRQLAWRDFYLYQSRLDPDFFRYEQVFDLSPLGDTHFRAWAEGRTGIPIIDAAMTELNETGWMPNRLRMITAMFLTKNLGCPFPYGERYFRYKLSDYDNVLNRGGWLWCASLGFDAAPYFRVMNPATQSETHDPSGAYIRRWLPHLAGRSDKEIHKPLPEAIVDLKASRAQAIETYKLILKSESARPAGDDLDAGADRPWRD</sequence>
<dbReference type="Gene3D" id="1.10.579.10">
    <property type="entry name" value="DNA Cyclobutane Dipyrimidine Photolyase, subunit A, domain 3"/>
    <property type="match status" value="1"/>
</dbReference>
<evidence type="ECO:0000259" key="6">
    <source>
        <dbReference type="PROSITE" id="PS51645"/>
    </source>
</evidence>
<protein>
    <submittedName>
        <fullName evidence="7">Deoxyribodipyrimidine photo-lyase</fullName>
        <ecNumber evidence="7">4.1.99.3</ecNumber>
    </submittedName>
</protein>
<evidence type="ECO:0000256" key="3">
    <source>
        <dbReference type="ARBA" id="ARBA00022827"/>
    </source>
</evidence>
<comment type="similarity">
    <text evidence="4">Belongs to the DNA photolyase family.</text>
</comment>
<dbReference type="Gene3D" id="1.25.40.80">
    <property type="match status" value="1"/>
</dbReference>
<keyword evidence="3 4" id="KW-0274">FAD</keyword>
<name>A0ABU9DRR8_9BACL</name>
<keyword evidence="2 4" id="KW-0285">Flavoprotein</keyword>
<dbReference type="InterPro" id="IPR002081">
    <property type="entry name" value="Cryptochrome/DNA_photolyase_1"/>
</dbReference>
<feature type="region of interest" description="Disordered" evidence="5">
    <location>
        <begin position="192"/>
        <end position="212"/>
    </location>
</feature>
<gene>
    <name evidence="7" type="ORF">WMW72_23030</name>
</gene>
<evidence type="ECO:0000256" key="2">
    <source>
        <dbReference type="ARBA" id="ARBA00022630"/>
    </source>
</evidence>
<comment type="cofactor">
    <cofactor evidence="1">
        <name>FAD</name>
        <dbReference type="ChEBI" id="CHEBI:57692"/>
    </cofactor>
</comment>
<dbReference type="InterPro" id="IPR014729">
    <property type="entry name" value="Rossmann-like_a/b/a_fold"/>
</dbReference>
<evidence type="ECO:0000313" key="8">
    <source>
        <dbReference type="Proteomes" id="UP001469365"/>
    </source>
</evidence>
<feature type="domain" description="Photolyase/cryptochrome alpha/beta" evidence="6">
    <location>
        <begin position="1"/>
        <end position="129"/>
    </location>
</feature>
<dbReference type="Gene3D" id="3.40.50.620">
    <property type="entry name" value="HUPs"/>
    <property type="match status" value="1"/>
</dbReference>
<proteinExistence type="inferred from homology"/>
<evidence type="ECO:0000256" key="1">
    <source>
        <dbReference type="ARBA" id="ARBA00001974"/>
    </source>
</evidence>
<dbReference type="InterPro" id="IPR006050">
    <property type="entry name" value="DNA_photolyase_N"/>
</dbReference>
<dbReference type="InterPro" id="IPR005101">
    <property type="entry name" value="Cryptochr/Photolyase_FAD-bd"/>
</dbReference>
<accession>A0ABU9DRR8</accession>
<dbReference type="PANTHER" id="PTHR11455">
    <property type="entry name" value="CRYPTOCHROME"/>
    <property type="match status" value="1"/>
</dbReference>
<dbReference type="Proteomes" id="UP001469365">
    <property type="component" value="Unassembled WGS sequence"/>
</dbReference>
<evidence type="ECO:0000313" key="7">
    <source>
        <dbReference type="EMBL" id="MEK8130785.1"/>
    </source>
</evidence>
<dbReference type="PROSITE" id="PS51645">
    <property type="entry name" value="PHR_CRY_ALPHA_BETA"/>
    <property type="match status" value="1"/>
</dbReference>
<dbReference type="InterPro" id="IPR036134">
    <property type="entry name" value="Crypto/Photolyase_FAD-like_sf"/>
</dbReference>
<keyword evidence="4" id="KW-0157">Chromophore</keyword>
<dbReference type="Pfam" id="PF03441">
    <property type="entry name" value="FAD_binding_7"/>
    <property type="match status" value="1"/>
</dbReference>